<dbReference type="PANTHER" id="PTHR34987">
    <property type="entry name" value="C, PUTATIVE (AFU_ORTHOLOGUE AFUA_3G02880)-RELATED"/>
    <property type="match status" value="1"/>
</dbReference>
<dbReference type="InterPro" id="IPR008928">
    <property type="entry name" value="6-hairpin_glycosidase_sf"/>
</dbReference>
<keyword evidence="3" id="KW-1185">Reference proteome</keyword>
<evidence type="ECO:0000259" key="1">
    <source>
        <dbReference type="Pfam" id="PF17389"/>
    </source>
</evidence>
<feature type="domain" description="Alpha-L-rhamnosidase six-hairpin glycosidase" evidence="1">
    <location>
        <begin position="3"/>
        <end position="208"/>
    </location>
</feature>
<protein>
    <recommendedName>
        <fullName evidence="1">Alpha-L-rhamnosidase six-hairpin glycosidase domain-containing protein</fullName>
    </recommendedName>
</protein>
<evidence type="ECO:0000313" key="2">
    <source>
        <dbReference type="EMBL" id="KAL3661228.1"/>
    </source>
</evidence>
<organism evidence="2 3">
    <name type="scientific">Phytophthora oleae</name>
    <dbReference type="NCBI Taxonomy" id="2107226"/>
    <lineage>
        <taxon>Eukaryota</taxon>
        <taxon>Sar</taxon>
        <taxon>Stramenopiles</taxon>
        <taxon>Oomycota</taxon>
        <taxon>Peronosporomycetes</taxon>
        <taxon>Peronosporales</taxon>
        <taxon>Peronosporaceae</taxon>
        <taxon>Phytophthora</taxon>
    </lineage>
</organism>
<comment type="caution">
    <text evidence="2">The sequence shown here is derived from an EMBL/GenBank/DDBJ whole genome shotgun (WGS) entry which is preliminary data.</text>
</comment>
<dbReference type="InterPro" id="IPR012341">
    <property type="entry name" value="6hp_glycosidase-like_sf"/>
</dbReference>
<reference evidence="2 3" key="1">
    <citation type="submission" date="2024-09" db="EMBL/GenBank/DDBJ databases">
        <title>Genome sequencing and assembly of Phytophthora oleae, isolate VK10A, causative agent of rot of olive drupes.</title>
        <authorList>
            <person name="Conti Taguali S."/>
            <person name="Riolo M."/>
            <person name="La Spada F."/>
            <person name="Cacciola S.O."/>
            <person name="Dionisio G."/>
        </authorList>
    </citation>
    <scope>NUCLEOTIDE SEQUENCE [LARGE SCALE GENOMIC DNA]</scope>
    <source>
        <strain evidence="2 3">VK10A</strain>
    </source>
</reference>
<dbReference type="Gene3D" id="1.50.10.10">
    <property type="match status" value="1"/>
</dbReference>
<evidence type="ECO:0000313" key="3">
    <source>
        <dbReference type="Proteomes" id="UP001632037"/>
    </source>
</evidence>
<dbReference type="AlphaFoldDB" id="A0ABD3F380"/>
<dbReference type="Gene3D" id="2.60.420.10">
    <property type="entry name" value="Maltose phosphorylase, domain 3"/>
    <property type="match status" value="1"/>
</dbReference>
<sequence>MLSNDQGLVTEVWDRVQRGFEFTLGKVDTSDSLLNVTDLSDWGRVGQGGKNTAANSLLYHALVSYVQLANELGLGELTYQGKTFSDIARSVKNAVNERLWDASAGFFRDNTTAEFYPQDGNVLAVHFNVTESLERAATISQSLTTRWIEFGAVSPEALGSISPFMTSLEIDAHLRANPGNATLAMEIMRRQWSYMLHNFSNSTTIEAYYYTGELKYPFYEAVEKNLGSYISHAHAWSTGPTASLTLYIGGLAPLTAAGKTWSFIPHAAGANVGQLQTGYTLATGKFSVEWTTGNKESFFTATVVTPQDTTGSISVPTFGKALDSIKISINGNVIWANGVSSWSGYDVANISDDYVTVLEVPNGGTFTIVAKDNDETGGDTATSC</sequence>
<proteinExistence type="predicted"/>
<dbReference type="PANTHER" id="PTHR34987:SF6">
    <property type="entry name" value="ALPHA-L-RHAMNOSIDASE SIX-HAIRPIN GLYCOSIDASE DOMAIN-CONTAINING PROTEIN"/>
    <property type="match status" value="1"/>
</dbReference>
<name>A0ABD3F380_9STRA</name>
<dbReference type="EMBL" id="JBIMZQ010000037">
    <property type="protein sequence ID" value="KAL3661228.1"/>
    <property type="molecule type" value="Genomic_DNA"/>
</dbReference>
<dbReference type="Proteomes" id="UP001632037">
    <property type="component" value="Unassembled WGS sequence"/>
</dbReference>
<dbReference type="Pfam" id="PF17389">
    <property type="entry name" value="Bac_rhamnosid6H"/>
    <property type="match status" value="1"/>
</dbReference>
<dbReference type="InterPro" id="IPR035396">
    <property type="entry name" value="Bac_rhamnosid6H"/>
</dbReference>
<gene>
    <name evidence="2" type="ORF">V7S43_013837</name>
</gene>
<accession>A0ABD3F380</accession>
<dbReference type="SUPFAM" id="SSF48208">
    <property type="entry name" value="Six-hairpin glycosidases"/>
    <property type="match status" value="1"/>
</dbReference>